<evidence type="ECO:0000313" key="5">
    <source>
        <dbReference type="EMBL" id="RAJ26898.1"/>
    </source>
</evidence>
<keyword evidence="3" id="KW-0045">Antibiotic biosynthesis</keyword>
<dbReference type="InterPro" id="IPR003819">
    <property type="entry name" value="TauD/TfdA-like"/>
</dbReference>
<gene>
    <name evidence="5" type="ORF">LY11_03724</name>
</gene>
<reference evidence="5 6" key="1">
    <citation type="submission" date="2018-06" db="EMBL/GenBank/DDBJ databases">
        <title>Genomic Encyclopedia of Archaeal and Bacterial Type Strains, Phase II (KMG-II): from individual species to whole genera.</title>
        <authorList>
            <person name="Goeker M."/>
        </authorList>
    </citation>
    <scope>NUCLEOTIDE SEQUENCE [LARGE SCALE GENOMIC DNA]</scope>
    <source>
        <strain evidence="5 6">DSM 14825</strain>
    </source>
</reference>
<dbReference type="Proteomes" id="UP000249754">
    <property type="component" value="Unassembled WGS sequence"/>
</dbReference>
<proteinExistence type="predicted"/>
<dbReference type="SUPFAM" id="SSF51197">
    <property type="entry name" value="Clavaminate synthase-like"/>
    <property type="match status" value="1"/>
</dbReference>
<protein>
    <submittedName>
        <fullName evidence="5">TfdA family taurine catabolism dioxygenase TauD</fullName>
    </submittedName>
</protein>
<accession>A0A327SDT2</accession>
<dbReference type="PANTHER" id="PTHR10696">
    <property type="entry name" value="GAMMA-BUTYROBETAINE HYDROXYLASE-RELATED"/>
    <property type="match status" value="1"/>
</dbReference>
<dbReference type="InterPro" id="IPR042098">
    <property type="entry name" value="TauD-like_sf"/>
</dbReference>
<evidence type="ECO:0000256" key="1">
    <source>
        <dbReference type="ARBA" id="ARBA00001954"/>
    </source>
</evidence>
<dbReference type="AlphaFoldDB" id="A0A327SDT2"/>
<sequence length="317" mass="35995">MTKLTSSTGRALPFTVQLNELTPDRFIDYYQSDRQFIDNMLLVSGAVKFSGVEINTPTVFEHIVHSISNKFLNYVDGNSPRVKLSDSVYTSTEYDQSQVITMHNELSYSAKWPNKLFFTCLTPAESGGETLLADSREILQAMNKDIVDEIEARGLLYIRNLHGGDGMGPSWQDTFETTDKQELETYCKKHNISFEWTDQDSLRLKQSARGIISHRSTGEKVWFNQADQFHPLHLGREMVEVLELMYGTPEYFPMYVSYGDGKEISVDTVQEILQTIAGVTLAPVWKKNELLVIDNELAAHGRNPFTGDRKVLVAMTE</sequence>
<evidence type="ECO:0000256" key="2">
    <source>
        <dbReference type="ARBA" id="ARBA00023002"/>
    </source>
</evidence>
<evidence type="ECO:0000259" key="4">
    <source>
        <dbReference type="Pfam" id="PF02668"/>
    </source>
</evidence>
<evidence type="ECO:0000313" key="6">
    <source>
        <dbReference type="Proteomes" id="UP000249754"/>
    </source>
</evidence>
<comment type="caution">
    <text evidence="5">The sequence shown here is derived from an EMBL/GenBank/DDBJ whole genome shotgun (WGS) entry which is preliminary data.</text>
</comment>
<organism evidence="5 6">
    <name type="scientific">Pedobacter cryoconitis</name>
    <dbReference type="NCBI Taxonomy" id="188932"/>
    <lineage>
        <taxon>Bacteria</taxon>
        <taxon>Pseudomonadati</taxon>
        <taxon>Bacteroidota</taxon>
        <taxon>Sphingobacteriia</taxon>
        <taxon>Sphingobacteriales</taxon>
        <taxon>Sphingobacteriaceae</taxon>
        <taxon>Pedobacter</taxon>
    </lineage>
</organism>
<dbReference type="Pfam" id="PF02668">
    <property type="entry name" value="TauD"/>
    <property type="match status" value="1"/>
</dbReference>
<dbReference type="RefSeq" id="WP_111635122.1">
    <property type="nucleotide sequence ID" value="NZ_QLLR01000022.1"/>
</dbReference>
<keyword evidence="2" id="KW-0560">Oxidoreductase</keyword>
<dbReference type="Gene3D" id="3.60.130.10">
    <property type="entry name" value="Clavaminate synthase-like"/>
    <property type="match status" value="1"/>
</dbReference>
<name>A0A327SDT2_9SPHI</name>
<feature type="domain" description="TauD/TfdA-like" evidence="4">
    <location>
        <begin position="30"/>
        <end position="314"/>
    </location>
</feature>
<dbReference type="InterPro" id="IPR050411">
    <property type="entry name" value="AlphaKG_dependent_hydroxylases"/>
</dbReference>
<dbReference type="GO" id="GO:0016706">
    <property type="term" value="F:2-oxoglutarate-dependent dioxygenase activity"/>
    <property type="evidence" value="ECO:0007669"/>
    <property type="project" value="UniProtKB-ARBA"/>
</dbReference>
<dbReference type="GO" id="GO:0017000">
    <property type="term" value="P:antibiotic biosynthetic process"/>
    <property type="evidence" value="ECO:0007669"/>
    <property type="project" value="UniProtKB-KW"/>
</dbReference>
<evidence type="ECO:0000256" key="3">
    <source>
        <dbReference type="ARBA" id="ARBA00023194"/>
    </source>
</evidence>
<dbReference type="OrthoDB" id="9769888at2"/>
<comment type="cofactor">
    <cofactor evidence="1">
        <name>Fe(2+)</name>
        <dbReference type="ChEBI" id="CHEBI:29033"/>
    </cofactor>
</comment>
<dbReference type="PANTHER" id="PTHR10696:SF56">
    <property type="entry name" value="TAUD_TFDA-LIKE DOMAIN-CONTAINING PROTEIN"/>
    <property type="match status" value="1"/>
</dbReference>
<dbReference type="EMBL" id="QLLR01000022">
    <property type="protein sequence ID" value="RAJ26898.1"/>
    <property type="molecule type" value="Genomic_DNA"/>
</dbReference>
<keyword evidence="5" id="KW-0223">Dioxygenase</keyword>